<dbReference type="InterPro" id="IPR023214">
    <property type="entry name" value="HAD_sf"/>
</dbReference>
<dbReference type="InterPro" id="IPR036412">
    <property type="entry name" value="HAD-like_sf"/>
</dbReference>
<gene>
    <name evidence="1" type="ORF">ML462_01055</name>
</gene>
<organism evidence="1 2">
    <name type="scientific">Christiangramia lutea</name>
    <dbReference type="NCBI Taxonomy" id="1607951"/>
    <lineage>
        <taxon>Bacteria</taxon>
        <taxon>Pseudomonadati</taxon>
        <taxon>Bacteroidota</taxon>
        <taxon>Flavobacteriia</taxon>
        <taxon>Flavobacteriales</taxon>
        <taxon>Flavobacteriaceae</taxon>
        <taxon>Christiangramia</taxon>
    </lineage>
</organism>
<dbReference type="SUPFAM" id="SSF56784">
    <property type="entry name" value="HAD-like"/>
    <property type="match status" value="1"/>
</dbReference>
<evidence type="ECO:0000313" key="1">
    <source>
        <dbReference type="EMBL" id="MCH4821747.1"/>
    </source>
</evidence>
<dbReference type="Pfam" id="PF12710">
    <property type="entry name" value="HAD"/>
    <property type="match status" value="1"/>
</dbReference>
<keyword evidence="1" id="KW-0378">Hydrolase</keyword>
<proteinExistence type="predicted"/>
<name>A0A9X1UZZ6_9FLAO</name>
<accession>A0A9X1UZZ6</accession>
<dbReference type="RefSeq" id="WP_240711877.1">
    <property type="nucleotide sequence ID" value="NZ_JAKVTV010000001.1"/>
</dbReference>
<reference evidence="1" key="1">
    <citation type="submission" date="2022-03" db="EMBL/GenBank/DDBJ databases">
        <title>Gramella crocea sp. nov., isolated from activated sludge of a seafood processing plant.</title>
        <authorList>
            <person name="Zhang X."/>
        </authorList>
    </citation>
    <scope>NUCLEOTIDE SEQUENCE</scope>
    <source>
        <strain evidence="1">YJ019</strain>
    </source>
</reference>
<keyword evidence="2" id="KW-1185">Reference proteome</keyword>
<dbReference type="Proteomes" id="UP001139226">
    <property type="component" value="Unassembled WGS sequence"/>
</dbReference>
<dbReference type="Gene3D" id="3.40.50.1000">
    <property type="entry name" value="HAD superfamily/HAD-like"/>
    <property type="match status" value="1"/>
</dbReference>
<evidence type="ECO:0000313" key="2">
    <source>
        <dbReference type="Proteomes" id="UP001139226"/>
    </source>
</evidence>
<sequence length="344" mass="39168">MKSINPTFYILIFVLAVFGCKDNKSNDSIQEDEVITSNSNKVNDLAAWADAPKERIMNWVEKVTDSTNSDFIPETDRIAVFDNDGTLWPEQPAPTQLLYVLDFLKKEYQNQPEWKNDPVISAAVNGDYGPLKEKGAAGILDMVNKSYDSMSEEDYKESVREWMDTTKIEKFDMTYKEAVYLPMLQLLEYLRAHDFKTFIVSGGGADFMRVWTEEVYGIPPNQVIGSYGEVAFDNTDGKATVYKKEGDFFFDDKSAKPEAIHRFIGKKPVLVGGNSDGDQAMMEYASNAEYPTLCIILHHTDAEREYAYDTKTLSGHLETALEMAKEKNWLVVDMKEDFKQIFPD</sequence>
<dbReference type="GO" id="GO:0016787">
    <property type="term" value="F:hydrolase activity"/>
    <property type="evidence" value="ECO:0007669"/>
    <property type="project" value="UniProtKB-KW"/>
</dbReference>
<protein>
    <submittedName>
        <fullName evidence="1">Haloacid dehalogenase-like hydrolase</fullName>
    </submittedName>
</protein>
<dbReference type="AlphaFoldDB" id="A0A9X1UZZ6"/>
<dbReference type="EMBL" id="JAKVTV010000001">
    <property type="protein sequence ID" value="MCH4821747.1"/>
    <property type="molecule type" value="Genomic_DNA"/>
</dbReference>
<dbReference type="CDD" id="cd01427">
    <property type="entry name" value="HAD_like"/>
    <property type="match status" value="1"/>
</dbReference>
<dbReference type="PROSITE" id="PS51257">
    <property type="entry name" value="PROKAR_LIPOPROTEIN"/>
    <property type="match status" value="1"/>
</dbReference>
<comment type="caution">
    <text evidence="1">The sequence shown here is derived from an EMBL/GenBank/DDBJ whole genome shotgun (WGS) entry which is preliminary data.</text>
</comment>